<comment type="caution">
    <text evidence="3">The sequence shown here is derived from an EMBL/GenBank/DDBJ whole genome shotgun (WGS) entry which is preliminary data.</text>
</comment>
<dbReference type="PANTHER" id="PTHR36009:SF3">
    <property type="entry name" value="TRANSMEMBRANE PROTEIN"/>
    <property type="match status" value="1"/>
</dbReference>
<keyword evidence="4" id="KW-1185">Reference proteome</keyword>
<dbReference type="PANTHER" id="PTHR36009">
    <property type="match status" value="1"/>
</dbReference>
<accession>A0A2H5PRV7</accession>
<feature type="transmembrane region" description="Helical" evidence="2">
    <location>
        <begin position="232"/>
        <end position="256"/>
    </location>
</feature>
<feature type="region of interest" description="Disordered" evidence="1">
    <location>
        <begin position="77"/>
        <end position="96"/>
    </location>
</feature>
<organism evidence="3 4">
    <name type="scientific">Citrus unshiu</name>
    <name type="common">Satsuma mandarin</name>
    <name type="synonym">Citrus nobilis var. unshiu</name>
    <dbReference type="NCBI Taxonomy" id="55188"/>
    <lineage>
        <taxon>Eukaryota</taxon>
        <taxon>Viridiplantae</taxon>
        <taxon>Streptophyta</taxon>
        <taxon>Embryophyta</taxon>
        <taxon>Tracheophyta</taxon>
        <taxon>Spermatophyta</taxon>
        <taxon>Magnoliopsida</taxon>
        <taxon>eudicotyledons</taxon>
        <taxon>Gunneridae</taxon>
        <taxon>Pentapetalae</taxon>
        <taxon>rosids</taxon>
        <taxon>malvids</taxon>
        <taxon>Sapindales</taxon>
        <taxon>Rutaceae</taxon>
        <taxon>Aurantioideae</taxon>
        <taxon>Citrus</taxon>
    </lineage>
</organism>
<feature type="transmembrane region" description="Helical" evidence="2">
    <location>
        <begin position="268"/>
        <end position="288"/>
    </location>
</feature>
<keyword evidence="2" id="KW-0812">Transmembrane</keyword>
<keyword evidence="2" id="KW-0472">Membrane</keyword>
<dbReference type="EMBL" id="BDQV01000114">
    <property type="protein sequence ID" value="GAY55100.1"/>
    <property type="molecule type" value="Genomic_DNA"/>
</dbReference>
<dbReference type="AlphaFoldDB" id="A0A2H5PRV7"/>
<feature type="transmembrane region" description="Helical" evidence="2">
    <location>
        <begin position="154"/>
        <end position="174"/>
    </location>
</feature>
<sequence>MSANTVLISCNFTPVPRTRPKLKTQIQNLKSTNLTFLNRTTTLKFSDVLQPHNLKPFVFPIRKRFLLQKCQSILDSQNSKDPDLDDKESSELRSKEDVQKGRDWTTSILLFVLWGGLMYYVFNLAPNQTPSRDVYFLEKLLNLRGDDGFVMNEVLVSLWYIMGLWPLVYSMLLLPTGRSSKSSIPVWPFLVLSFFGGAYVLLPYFVLWRPPPPPVEETELNKWPLNFLESKLTAGISLAAGLGLILYAIFAGGDVWKEFLQYFRESKLVHVTSIDFTLLSTFAPFWVYNDITARKWYHKGSWLLPITLVPFLGPSLYLFLRPPLSKMPVSVSKTSLEQE</sequence>
<reference evidence="3 4" key="1">
    <citation type="journal article" date="2017" name="Front. Genet.">
        <title>Draft sequencing of the heterozygous diploid genome of Satsuma (Citrus unshiu Marc.) using a hybrid assembly approach.</title>
        <authorList>
            <person name="Shimizu T."/>
            <person name="Tanizawa Y."/>
            <person name="Mochizuki T."/>
            <person name="Nagasaki H."/>
            <person name="Yoshioka T."/>
            <person name="Toyoda A."/>
            <person name="Fujiyama A."/>
            <person name="Kaminuma E."/>
            <person name="Nakamura Y."/>
        </authorList>
    </citation>
    <scope>NUCLEOTIDE SEQUENCE [LARGE SCALE GENOMIC DNA]</scope>
    <source>
        <strain evidence="4">cv. Miyagawa wase</strain>
    </source>
</reference>
<proteinExistence type="predicted"/>
<keyword evidence="2" id="KW-1133">Transmembrane helix</keyword>
<protein>
    <recommendedName>
        <fullName evidence="5">Cardiolipin synthase N-terminal domain-containing protein</fullName>
    </recommendedName>
</protein>
<feature type="transmembrane region" description="Helical" evidence="2">
    <location>
        <begin position="186"/>
        <end position="206"/>
    </location>
</feature>
<feature type="transmembrane region" description="Helical" evidence="2">
    <location>
        <begin position="104"/>
        <end position="122"/>
    </location>
</feature>
<feature type="transmembrane region" description="Helical" evidence="2">
    <location>
        <begin position="300"/>
        <end position="320"/>
    </location>
</feature>
<evidence type="ECO:0000256" key="1">
    <source>
        <dbReference type="SAM" id="MobiDB-lite"/>
    </source>
</evidence>
<evidence type="ECO:0000256" key="2">
    <source>
        <dbReference type="SAM" id="Phobius"/>
    </source>
</evidence>
<evidence type="ECO:0000313" key="4">
    <source>
        <dbReference type="Proteomes" id="UP000236630"/>
    </source>
</evidence>
<feature type="compositionally biased region" description="Basic and acidic residues" evidence="1">
    <location>
        <begin position="78"/>
        <end position="96"/>
    </location>
</feature>
<evidence type="ECO:0000313" key="3">
    <source>
        <dbReference type="EMBL" id="GAY55100.1"/>
    </source>
</evidence>
<dbReference type="Proteomes" id="UP000236630">
    <property type="component" value="Unassembled WGS sequence"/>
</dbReference>
<gene>
    <name evidence="3" type="ORF">CUMW_161870</name>
</gene>
<name>A0A2H5PRV7_CITUN</name>
<evidence type="ECO:0008006" key="5">
    <source>
        <dbReference type="Google" id="ProtNLM"/>
    </source>
</evidence>